<evidence type="ECO:0000313" key="3">
    <source>
        <dbReference type="Proteomes" id="UP001221217"/>
    </source>
</evidence>
<dbReference type="Proteomes" id="UP001221217">
    <property type="component" value="Unassembled WGS sequence"/>
</dbReference>
<feature type="signal peptide" evidence="1">
    <location>
        <begin position="1"/>
        <end position="21"/>
    </location>
</feature>
<feature type="chain" id="PRO_5042482050" evidence="1">
    <location>
        <begin position="22"/>
        <end position="339"/>
    </location>
</feature>
<evidence type="ECO:0000256" key="1">
    <source>
        <dbReference type="SAM" id="SignalP"/>
    </source>
</evidence>
<protein>
    <submittedName>
        <fullName evidence="2">ABC transporter substrate-binding protein</fullName>
    </submittedName>
</protein>
<sequence length="339" mass="35339">MKNRYFAVLMVLLVISSAAFISGCSKEEAAQETAAEEVKEAAVEPVKIGISKIVAHPALDALEQGIVEVVSEKYPDAVFDLQNANGEMTTASSIAQKFKSEKVDVAVGIATPTAQALAQAITDTPVMFSAVTDPVDAGLVTSTAMGEGNVTGVSDMTPVKEQIELLASLIDLKTLGHVYTNSEANAVRLAEITEEVCGELGITFIGTGVSNSAEVKQAAQAIAGKIDAFYVSTDNTVVSAISAMVDVAEKAGIPIVSADPTSSEPGGVLLSWGFDYYKMGKASGRMVLQLLEGADPASLPTMFMTDPSDIDLLIDTENAKALGIDIPADLLAAARTVQY</sequence>
<reference evidence="2 3" key="1">
    <citation type="submission" date="2022-12" db="EMBL/GenBank/DDBJ databases">
        <title>Metagenome assembled genome from gulf of manar.</title>
        <authorList>
            <person name="Kohli P."/>
            <person name="Pk S."/>
            <person name="Venkata Ramana C."/>
            <person name="Sasikala C."/>
        </authorList>
    </citation>
    <scope>NUCLEOTIDE SEQUENCE [LARGE SCALE GENOMIC DNA]</scope>
    <source>
        <strain evidence="2">JB008</strain>
    </source>
</reference>
<name>A0AAJ1IAL3_9SPIO</name>
<dbReference type="InterPro" id="IPR028082">
    <property type="entry name" value="Peripla_BP_I"/>
</dbReference>
<dbReference type="PROSITE" id="PS51257">
    <property type="entry name" value="PROKAR_LIPOPROTEIN"/>
    <property type="match status" value="1"/>
</dbReference>
<evidence type="ECO:0000313" key="2">
    <source>
        <dbReference type="EMBL" id="MDC7225793.1"/>
    </source>
</evidence>
<accession>A0AAJ1IAL3</accession>
<gene>
    <name evidence="2" type="ORF">PQJ61_03395</name>
</gene>
<dbReference type="InterPro" id="IPR007487">
    <property type="entry name" value="ABC_transpt-TYRBP-like"/>
</dbReference>
<dbReference type="PANTHER" id="PTHR35271:SF1">
    <property type="entry name" value="ABC TRANSPORTER, SUBSTRATE-BINDING LIPOPROTEIN"/>
    <property type="match status" value="1"/>
</dbReference>
<dbReference type="Pfam" id="PF04392">
    <property type="entry name" value="ABC_sub_bind"/>
    <property type="match status" value="1"/>
</dbReference>
<comment type="caution">
    <text evidence="2">The sequence shown here is derived from an EMBL/GenBank/DDBJ whole genome shotgun (WGS) entry which is preliminary data.</text>
</comment>
<proteinExistence type="predicted"/>
<dbReference type="PANTHER" id="PTHR35271">
    <property type="entry name" value="ABC TRANSPORTER, SUBSTRATE-BINDING LIPOPROTEIN-RELATED"/>
    <property type="match status" value="1"/>
</dbReference>
<dbReference type="CDD" id="cd06325">
    <property type="entry name" value="PBP1_ABC_unchar_transporter"/>
    <property type="match status" value="1"/>
</dbReference>
<dbReference type="Gene3D" id="3.40.50.2300">
    <property type="match status" value="2"/>
</dbReference>
<organism evidence="2 3">
    <name type="scientific">Candidatus Thalassospirochaeta sargassi</name>
    <dbReference type="NCBI Taxonomy" id="3119039"/>
    <lineage>
        <taxon>Bacteria</taxon>
        <taxon>Pseudomonadati</taxon>
        <taxon>Spirochaetota</taxon>
        <taxon>Spirochaetia</taxon>
        <taxon>Spirochaetales</taxon>
        <taxon>Spirochaetaceae</taxon>
        <taxon>Candidatus Thalassospirochaeta</taxon>
    </lineage>
</organism>
<dbReference type="SUPFAM" id="SSF53822">
    <property type="entry name" value="Periplasmic binding protein-like I"/>
    <property type="match status" value="1"/>
</dbReference>
<dbReference type="AlphaFoldDB" id="A0AAJ1IAL3"/>
<keyword evidence="1" id="KW-0732">Signal</keyword>
<dbReference type="EMBL" id="JAQQAL010000010">
    <property type="protein sequence ID" value="MDC7225793.1"/>
    <property type="molecule type" value="Genomic_DNA"/>
</dbReference>